<evidence type="ECO:0000313" key="2">
    <source>
        <dbReference type="EMBL" id="MBM9477587.1"/>
    </source>
</evidence>
<gene>
    <name evidence="2" type="ORF">JL107_14140</name>
</gene>
<evidence type="ECO:0008006" key="4">
    <source>
        <dbReference type="Google" id="ProtNLM"/>
    </source>
</evidence>
<dbReference type="AlphaFoldDB" id="A0A939C6X6"/>
<dbReference type="EMBL" id="JAERWL010000011">
    <property type="protein sequence ID" value="MBM9477587.1"/>
    <property type="molecule type" value="Genomic_DNA"/>
</dbReference>
<feature type="region of interest" description="Disordered" evidence="1">
    <location>
        <begin position="85"/>
        <end position="123"/>
    </location>
</feature>
<keyword evidence="3" id="KW-1185">Reference proteome</keyword>
<protein>
    <recommendedName>
        <fullName evidence="4">PASTA domain-containing protein</fullName>
    </recommendedName>
</protein>
<proteinExistence type="predicted"/>
<dbReference type="Proteomes" id="UP000663801">
    <property type="component" value="Unassembled WGS sequence"/>
</dbReference>
<dbReference type="RefSeq" id="WP_205257709.1">
    <property type="nucleotide sequence ID" value="NZ_BAAAPV010000005.1"/>
</dbReference>
<sequence length="123" mass="13031">MGRGRQSTRFEPAGTPPDAITVPDLSGMLVSAALRQAADHHFRLALAGPHPPLTELRSSGRWVVSTQEPVGGSGRFAGDSVVVALTHQGGPDSHDREPRNPLPQRLSDRAPLLQDEADAEVTG</sequence>
<organism evidence="2 3">
    <name type="scientific">Nakamurella flavida</name>
    <dbReference type="NCBI Taxonomy" id="363630"/>
    <lineage>
        <taxon>Bacteria</taxon>
        <taxon>Bacillati</taxon>
        <taxon>Actinomycetota</taxon>
        <taxon>Actinomycetes</taxon>
        <taxon>Nakamurellales</taxon>
        <taxon>Nakamurellaceae</taxon>
        <taxon>Nakamurella</taxon>
    </lineage>
</organism>
<feature type="region of interest" description="Disordered" evidence="1">
    <location>
        <begin position="1"/>
        <end position="21"/>
    </location>
</feature>
<reference evidence="2" key="1">
    <citation type="submission" date="2021-01" db="EMBL/GenBank/DDBJ databases">
        <title>KCTC 19127 draft genome.</title>
        <authorList>
            <person name="An D."/>
        </authorList>
    </citation>
    <scope>NUCLEOTIDE SEQUENCE</scope>
    <source>
        <strain evidence="2">KCTC 19127</strain>
    </source>
</reference>
<evidence type="ECO:0000256" key="1">
    <source>
        <dbReference type="SAM" id="MobiDB-lite"/>
    </source>
</evidence>
<evidence type="ECO:0000313" key="3">
    <source>
        <dbReference type="Proteomes" id="UP000663801"/>
    </source>
</evidence>
<comment type="caution">
    <text evidence="2">The sequence shown here is derived from an EMBL/GenBank/DDBJ whole genome shotgun (WGS) entry which is preliminary data.</text>
</comment>
<name>A0A939C6X6_9ACTN</name>
<accession>A0A939C6X6</accession>